<sequence>MALQKLLLWIGPNPNPTYTPGGRGLQVFCLDCDHIRSQVPNLFFLKKYDHSDSLLKPPHVPSPYETRIKQTDHFIFRPAREVK</sequence>
<accession>A0A8C0FS50</accession>
<protein>
    <submittedName>
        <fullName evidence="1">Uncharacterized protein</fullName>
    </submittedName>
</protein>
<dbReference type="Ensembl" id="ENSBOBT00000023162.1">
    <property type="protein sequence ID" value="ENSBOBP00000022653.1"/>
    <property type="gene ID" value="ENSBOBG00000013632.1"/>
</dbReference>
<organism evidence="1 2">
    <name type="scientific">Bubo bubo</name>
    <name type="common">Eurasian eagle-owl</name>
    <name type="synonym">Strix bubo</name>
    <dbReference type="NCBI Taxonomy" id="30461"/>
    <lineage>
        <taxon>Eukaryota</taxon>
        <taxon>Metazoa</taxon>
        <taxon>Chordata</taxon>
        <taxon>Craniata</taxon>
        <taxon>Vertebrata</taxon>
        <taxon>Euteleostomi</taxon>
        <taxon>Archelosauria</taxon>
        <taxon>Archosauria</taxon>
        <taxon>Dinosauria</taxon>
        <taxon>Saurischia</taxon>
        <taxon>Theropoda</taxon>
        <taxon>Coelurosauria</taxon>
        <taxon>Aves</taxon>
        <taxon>Neognathae</taxon>
        <taxon>Neoaves</taxon>
        <taxon>Telluraves</taxon>
        <taxon>Strigiformes</taxon>
        <taxon>Strigidae</taxon>
        <taxon>Bubo</taxon>
    </lineage>
</organism>
<reference evidence="1" key="1">
    <citation type="submission" date="2025-08" db="UniProtKB">
        <authorList>
            <consortium name="Ensembl"/>
        </authorList>
    </citation>
    <scope>IDENTIFICATION</scope>
</reference>
<evidence type="ECO:0000313" key="1">
    <source>
        <dbReference type="Ensembl" id="ENSBOBP00000022653.1"/>
    </source>
</evidence>
<proteinExistence type="predicted"/>
<dbReference type="AlphaFoldDB" id="A0A8C0FS50"/>
<name>A0A8C0FS50_BUBBB</name>
<keyword evidence="2" id="KW-1185">Reference proteome</keyword>
<evidence type="ECO:0000313" key="2">
    <source>
        <dbReference type="Proteomes" id="UP000694567"/>
    </source>
</evidence>
<dbReference type="Proteomes" id="UP000694567">
    <property type="component" value="Unplaced"/>
</dbReference>
<reference evidence="1" key="2">
    <citation type="submission" date="2025-09" db="UniProtKB">
        <authorList>
            <consortium name="Ensembl"/>
        </authorList>
    </citation>
    <scope>IDENTIFICATION</scope>
</reference>